<dbReference type="EMBL" id="NCVQ01000001">
    <property type="protein sequence ID" value="PWZ55391.1"/>
    <property type="molecule type" value="Genomic_DNA"/>
</dbReference>
<dbReference type="Gene3D" id="1.20.1280.50">
    <property type="match status" value="1"/>
</dbReference>
<dbReference type="PANTHER" id="PTHR32278">
    <property type="entry name" value="F-BOX DOMAIN-CONTAINING PROTEIN"/>
    <property type="match status" value="1"/>
</dbReference>
<dbReference type="Pfam" id="PF14299">
    <property type="entry name" value="PP2"/>
    <property type="match status" value="1"/>
</dbReference>
<feature type="domain" description="F-box" evidence="1">
    <location>
        <begin position="9"/>
        <end position="51"/>
    </location>
</feature>
<name>A0A317YC21_MAIZE</name>
<dbReference type="CDD" id="cd22162">
    <property type="entry name" value="F-box_AtSKIP3-like"/>
    <property type="match status" value="1"/>
</dbReference>
<reference evidence="2" key="1">
    <citation type="journal article" date="2018" name="Nat. Genet.">
        <title>Extensive intraspecific gene order and gene structural variations between Mo17 and other maize genomes.</title>
        <authorList>
            <person name="Sun S."/>
            <person name="Zhou Y."/>
            <person name="Chen J."/>
            <person name="Shi J."/>
            <person name="Zhao H."/>
            <person name="Zhao H."/>
            <person name="Song W."/>
            <person name="Zhang M."/>
            <person name="Cui Y."/>
            <person name="Dong X."/>
            <person name="Liu H."/>
            <person name="Ma X."/>
            <person name="Jiao Y."/>
            <person name="Wang B."/>
            <person name="Wei X."/>
            <person name="Stein J.C."/>
            <person name="Glaubitz J.C."/>
            <person name="Lu F."/>
            <person name="Yu G."/>
            <person name="Liang C."/>
            <person name="Fengler K."/>
            <person name="Li B."/>
            <person name="Rafalski A."/>
            <person name="Schnable P.S."/>
            <person name="Ware D.H."/>
            <person name="Buckler E.S."/>
            <person name="Lai J."/>
        </authorList>
    </citation>
    <scope>NUCLEOTIDE SEQUENCE [LARGE SCALE GENOMIC DNA]</scope>
    <source>
        <tissue evidence="2">Seedling</tissue>
    </source>
</reference>
<dbReference type="InterPro" id="IPR001810">
    <property type="entry name" value="F-box_dom"/>
</dbReference>
<dbReference type="Proteomes" id="UP000251960">
    <property type="component" value="Chromosome 1"/>
</dbReference>
<dbReference type="ExpressionAtlas" id="A0A317YC21">
    <property type="expression patterns" value="baseline and differential"/>
</dbReference>
<dbReference type="AlphaFoldDB" id="A0A317YC21"/>
<evidence type="ECO:0000259" key="1">
    <source>
        <dbReference type="Pfam" id="PF12937"/>
    </source>
</evidence>
<sequence>MGEEETRADDLPEPCLAHAIALTSPRDACRCAAVSPAFRAAADSDYVWGRFVPEDHRRAIALHLHAAGRDRGPRKDAYLALCDGGGVPIDVDGDGWCRLWLDQASGAKCYALSARRLSLPWEDGDFCWRWTPHERSRSTSCPAPFNPSIFLFLQNSSSKMFS</sequence>
<dbReference type="SUPFAM" id="SSF81383">
    <property type="entry name" value="F-box domain"/>
    <property type="match status" value="1"/>
</dbReference>
<proteinExistence type="predicted"/>
<evidence type="ECO:0000313" key="2">
    <source>
        <dbReference type="EMBL" id="PWZ55391.1"/>
    </source>
</evidence>
<protein>
    <submittedName>
        <fullName evidence="2">F-box protein PP2-B1</fullName>
    </submittedName>
</protein>
<dbReference type="Pfam" id="PF12937">
    <property type="entry name" value="F-box-like"/>
    <property type="match status" value="1"/>
</dbReference>
<gene>
    <name evidence="2" type="primary">PP2B1_1</name>
    <name evidence="2" type="ORF">Zm00014a_041632</name>
</gene>
<dbReference type="InterPro" id="IPR025886">
    <property type="entry name" value="PP2-like"/>
</dbReference>
<dbReference type="InterPro" id="IPR036047">
    <property type="entry name" value="F-box-like_dom_sf"/>
</dbReference>
<dbReference type="PANTHER" id="PTHR32278:SF121">
    <property type="entry name" value="F-BOX DOMAIN-CONTAINING PROTEIN"/>
    <property type="match status" value="1"/>
</dbReference>
<comment type="caution">
    <text evidence="2">The sequence shown here is derived from an EMBL/GenBank/DDBJ whole genome shotgun (WGS) entry which is preliminary data.</text>
</comment>
<organism evidence="2">
    <name type="scientific">Zea mays</name>
    <name type="common">Maize</name>
    <dbReference type="NCBI Taxonomy" id="4577"/>
    <lineage>
        <taxon>Eukaryota</taxon>
        <taxon>Viridiplantae</taxon>
        <taxon>Streptophyta</taxon>
        <taxon>Embryophyta</taxon>
        <taxon>Tracheophyta</taxon>
        <taxon>Spermatophyta</taxon>
        <taxon>Magnoliopsida</taxon>
        <taxon>Liliopsida</taxon>
        <taxon>Poales</taxon>
        <taxon>Poaceae</taxon>
        <taxon>PACMAD clade</taxon>
        <taxon>Panicoideae</taxon>
        <taxon>Andropogonodae</taxon>
        <taxon>Andropogoneae</taxon>
        <taxon>Tripsacinae</taxon>
        <taxon>Zea</taxon>
    </lineage>
</organism>
<accession>A0A317YC21</accession>